<comment type="caution">
    <text evidence="1">The sequence shown here is derived from an EMBL/GenBank/DDBJ whole genome shotgun (WGS) entry which is preliminary data.</text>
</comment>
<dbReference type="EMBL" id="MU865482">
    <property type="protein sequence ID" value="KAK4222244.1"/>
    <property type="molecule type" value="Genomic_DNA"/>
</dbReference>
<organism evidence="1 2">
    <name type="scientific">Podospora fimiseda</name>
    <dbReference type="NCBI Taxonomy" id="252190"/>
    <lineage>
        <taxon>Eukaryota</taxon>
        <taxon>Fungi</taxon>
        <taxon>Dikarya</taxon>
        <taxon>Ascomycota</taxon>
        <taxon>Pezizomycotina</taxon>
        <taxon>Sordariomycetes</taxon>
        <taxon>Sordariomycetidae</taxon>
        <taxon>Sordariales</taxon>
        <taxon>Podosporaceae</taxon>
        <taxon>Podospora</taxon>
    </lineage>
</organism>
<accession>A0AAN6YMZ4</accession>
<gene>
    <name evidence="1" type="ORF">QBC38DRAFT_490293</name>
</gene>
<dbReference type="AlphaFoldDB" id="A0AAN6YMZ4"/>
<keyword evidence="2" id="KW-1185">Reference proteome</keyword>
<dbReference type="Proteomes" id="UP001301958">
    <property type="component" value="Unassembled WGS sequence"/>
</dbReference>
<reference evidence="1" key="1">
    <citation type="journal article" date="2023" name="Mol. Phylogenet. Evol.">
        <title>Genome-scale phylogeny and comparative genomics of the fungal order Sordariales.</title>
        <authorList>
            <person name="Hensen N."/>
            <person name="Bonometti L."/>
            <person name="Westerberg I."/>
            <person name="Brannstrom I.O."/>
            <person name="Guillou S."/>
            <person name="Cros-Aarteil S."/>
            <person name="Calhoun S."/>
            <person name="Haridas S."/>
            <person name="Kuo A."/>
            <person name="Mondo S."/>
            <person name="Pangilinan J."/>
            <person name="Riley R."/>
            <person name="LaButti K."/>
            <person name="Andreopoulos B."/>
            <person name="Lipzen A."/>
            <person name="Chen C."/>
            <person name="Yan M."/>
            <person name="Daum C."/>
            <person name="Ng V."/>
            <person name="Clum A."/>
            <person name="Steindorff A."/>
            <person name="Ohm R.A."/>
            <person name="Martin F."/>
            <person name="Silar P."/>
            <person name="Natvig D.O."/>
            <person name="Lalanne C."/>
            <person name="Gautier V."/>
            <person name="Ament-Velasquez S.L."/>
            <person name="Kruys A."/>
            <person name="Hutchinson M.I."/>
            <person name="Powell A.J."/>
            <person name="Barry K."/>
            <person name="Miller A.N."/>
            <person name="Grigoriev I.V."/>
            <person name="Debuchy R."/>
            <person name="Gladieux P."/>
            <person name="Hiltunen Thoren M."/>
            <person name="Johannesson H."/>
        </authorList>
    </citation>
    <scope>NUCLEOTIDE SEQUENCE</scope>
    <source>
        <strain evidence="1">CBS 990.96</strain>
    </source>
</reference>
<proteinExistence type="predicted"/>
<protein>
    <submittedName>
        <fullName evidence="1">Uncharacterized protein</fullName>
    </submittedName>
</protein>
<evidence type="ECO:0000313" key="2">
    <source>
        <dbReference type="Proteomes" id="UP001301958"/>
    </source>
</evidence>
<reference evidence="1" key="2">
    <citation type="submission" date="2023-05" db="EMBL/GenBank/DDBJ databases">
        <authorList>
            <consortium name="Lawrence Berkeley National Laboratory"/>
            <person name="Steindorff A."/>
            <person name="Hensen N."/>
            <person name="Bonometti L."/>
            <person name="Westerberg I."/>
            <person name="Brannstrom I.O."/>
            <person name="Guillou S."/>
            <person name="Cros-Aarteil S."/>
            <person name="Calhoun S."/>
            <person name="Haridas S."/>
            <person name="Kuo A."/>
            <person name="Mondo S."/>
            <person name="Pangilinan J."/>
            <person name="Riley R."/>
            <person name="Labutti K."/>
            <person name="Andreopoulos B."/>
            <person name="Lipzen A."/>
            <person name="Chen C."/>
            <person name="Yanf M."/>
            <person name="Daum C."/>
            <person name="Ng V."/>
            <person name="Clum A."/>
            <person name="Ohm R."/>
            <person name="Martin F."/>
            <person name="Silar P."/>
            <person name="Natvig D."/>
            <person name="Lalanne C."/>
            <person name="Gautier V."/>
            <person name="Ament-Velasquez S.L."/>
            <person name="Kruys A."/>
            <person name="Hutchinson M.I."/>
            <person name="Powell A.J."/>
            <person name="Barry K."/>
            <person name="Miller A.N."/>
            <person name="Grigoriev I.V."/>
            <person name="Debuchy R."/>
            <person name="Gladieux P."/>
            <person name="Thoren M.H."/>
            <person name="Johannesson H."/>
        </authorList>
    </citation>
    <scope>NUCLEOTIDE SEQUENCE</scope>
    <source>
        <strain evidence="1">CBS 990.96</strain>
    </source>
</reference>
<sequence length="118" mass="13474">MAYSADINFILEPTDQFLVPHRDDLYFSDDGWALSIKKWGAEYVIFNGTEEVGLEDCKCVVVGTLDDNDMEEDVRKDYYILVIRDKHGDISQDKNAEKGVETVQARFVSIDCTLGTLW</sequence>
<name>A0AAN6YMZ4_9PEZI</name>
<evidence type="ECO:0000313" key="1">
    <source>
        <dbReference type="EMBL" id="KAK4222244.1"/>
    </source>
</evidence>